<dbReference type="EMBL" id="ATNM01000152">
    <property type="protein sequence ID" value="EPR66298.1"/>
    <property type="molecule type" value="Genomic_DNA"/>
</dbReference>
<dbReference type="AlphaFoldDB" id="S7WQB2"/>
<organism evidence="1 2">
    <name type="scientific">Cyclobacterium qasimii M12-11B</name>
    <dbReference type="NCBI Taxonomy" id="641524"/>
    <lineage>
        <taxon>Bacteria</taxon>
        <taxon>Pseudomonadati</taxon>
        <taxon>Bacteroidota</taxon>
        <taxon>Cytophagia</taxon>
        <taxon>Cytophagales</taxon>
        <taxon>Cyclobacteriaceae</taxon>
        <taxon>Cyclobacterium</taxon>
    </lineage>
</organism>
<comment type="caution">
    <text evidence="1">The sequence shown here is derived from an EMBL/GenBank/DDBJ whole genome shotgun (WGS) entry which is preliminary data.</text>
</comment>
<sequence>MSRNGGLIGLSFGESPFFSCQKITGVFAVNVNNGLLFANHP</sequence>
<evidence type="ECO:0000313" key="1">
    <source>
        <dbReference type="EMBL" id="EPR66298.1"/>
    </source>
</evidence>
<evidence type="ECO:0000313" key="2">
    <source>
        <dbReference type="Proteomes" id="UP000014974"/>
    </source>
</evidence>
<proteinExistence type="predicted"/>
<dbReference type="Proteomes" id="UP000014974">
    <property type="component" value="Unassembled WGS sequence"/>
</dbReference>
<name>S7WQB2_9BACT</name>
<protein>
    <submittedName>
        <fullName evidence="1">Uncharacterized protein</fullName>
    </submittedName>
</protein>
<gene>
    <name evidence="1" type="ORF">ADICYQ_4701</name>
</gene>
<dbReference type="STRING" id="641524.ADICYQ_4701"/>
<accession>S7WQB2</accession>
<reference evidence="1 2" key="1">
    <citation type="journal article" date="2013" name="Genome Announc.">
        <title>Draft Genome Sequence of Cyclobacterium qasimii Strain M12-11BT, Isolated from Arctic Marine Sediment.</title>
        <authorList>
            <person name="Shivaji S."/>
            <person name="Ara S."/>
            <person name="Singh A."/>
            <person name="Kumar Pinnaka A."/>
        </authorList>
    </citation>
    <scope>NUCLEOTIDE SEQUENCE [LARGE SCALE GENOMIC DNA]</scope>
    <source>
        <strain evidence="1 2">M12-11B</strain>
    </source>
</reference>